<accession>A0AAV4JEH0</accession>
<organism evidence="2 3">
    <name type="scientific">Elysia marginata</name>
    <dbReference type="NCBI Taxonomy" id="1093978"/>
    <lineage>
        <taxon>Eukaryota</taxon>
        <taxon>Metazoa</taxon>
        <taxon>Spiralia</taxon>
        <taxon>Lophotrochozoa</taxon>
        <taxon>Mollusca</taxon>
        <taxon>Gastropoda</taxon>
        <taxon>Heterobranchia</taxon>
        <taxon>Euthyneura</taxon>
        <taxon>Panpulmonata</taxon>
        <taxon>Sacoglossa</taxon>
        <taxon>Placobranchoidea</taxon>
        <taxon>Plakobranchidae</taxon>
        <taxon>Elysia</taxon>
    </lineage>
</organism>
<keyword evidence="3" id="KW-1185">Reference proteome</keyword>
<dbReference type="EMBL" id="BMAT01003149">
    <property type="protein sequence ID" value="GFS21109.1"/>
    <property type="molecule type" value="Genomic_DNA"/>
</dbReference>
<evidence type="ECO:0000313" key="2">
    <source>
        <dbReference type="EMBL" id="GFS21109.1"/>
    </source>
</evidence>
<name>A0AAV4JEH0_9GAST</name>
<evidence type="ECO:0000313" key="3">
    <source>
        <dbReference type="Proteomes" id="UP000762676"/>
    </source>
</evidence>
<protein>
    <submittedName>
        <fullName evidence="2">Uncharacterized protein</fullName>
    </submittedName>
</protein>
<sequence length="327" mass="36450">MSAPDVPGRRGCAPKLIPQQDGEGRVAPPCLLMSLELTYLETLVSCEKTLNFHDIQSKNSKQWESPNNSCETSSSLTRFRNTSRSMELISGLDLEYVNIETHDNSLIQPLQICTHNNQESAPWAALSADHGKPHTARQHFQSPENFISLSSQKTVCQEGRSVRTAVRQDQWSDQIAVFTKDRSFSRTHDQGVKDKKVTHTATSGCFPQHQFPKSTSALTAVTFNDIVVSACSGRSEVVTIETSSEQQQRDLCTRRTIASPGCEWSRQLDLELHRLEEMVSSLDQLTRRQLDTPEGLTFDQGDTARTPGGSHLDLKDTHNAVSVQKVK</sequence>
<feature type="region of interest" description="Disordered" evidence="1">
    <location>
        <begin position="1"/>
        <end position="20"/>
    </location>
</feature>
<evidence type="ECO:0000256" key="1">
    <source>
        <dbReference type="SAM" id="MobiDB-lite"/>
    </source>
</evidence>
<dbReference type="Proteomes" id="UP000762676">
    <property type="component" value="Unassembled WGS sequence"/>
</dbReference>
<comment type="caution">
    <text evidence="2">The sequence shown here is derived from an EMBL/GenBank/DDBJ whole genome shotgun (WGS) entry which is preliminary data.</text>
</comment>
<gene>
    <name evidence="2" type="ORF">ElyMa_001586900</name>
</gene>
<feature type="region of interest" description="Disordered" evidence="1">
    <location>
        <begin position="292"/>
        <end position="315"/>
    </location>
</feature>
<proteinExistence type="predicted"/>
<reference evidence="2 3" key="1">
    <citation type="journal article" date="2021" name="Elife">
        <title>Chloroplast acquisition without the gene transfer in kleptoplastic sea slugs, Plakobranchus ocellatus.</title>
        <authorList>
            <person name="Maeda T."/>
            <person name="Takahashi S."/>
            <person name="Yoshida T."/>
            <person name="Shimamura S."/>
            <person name="Takaki Y."/>
            <person name="Nagai Y."/>
            <person name="Toyoda A."/>
            <person name="Suzuki Y."/>
            <person name="Arimoto A."/>
            <person name="Ishii H."/>
            <person name="Satoh N."/>
            <person name="Nishiyama T."/>
            <person name="Hasebe M."/>
            <person name="Maruyama T."/>
            <person name="Minagawa J."/>
            <person name="Obokata J."/>
            <person name="Shigenobu S."/>
        </authorList>
    </citation>
    <scope>NUCLEOTIDE SEQUENCE [LARGE SCALE GENOMIC DNA]</scope>
</reference>
<dbReference type="AlphaFoldDB" id="A0AAV4JEH0"/>